<protein>
    <submittedName>
        <fullName evidence="4">Protein BTG2-like</fullName>
    </submittedName>
</protein>
<evidence type="ECO:0000313" key="5">
    <source>
        <dbReference type="EMBL" id="LAC21346.1"/>
    </source>
</evidence>
<dbReference type="PANTHER" id="PTHR22978:SF22">
    <property type="entry name" value="BTG FAMILY PROTEIN"/>
    <property type="match status" value="1"/>
</dbReference>
<evidence type="ECO:0000256" key="1">
    <source>
        <dbReference type="ARBA" id="ARBA00007989"/>
    </source>
</evidence>
<dbReference type="InterPro" id="IPR033332">
    <property type="entry name" value="BTG"/>
</dbReference>
<dbReference type="PRINTS" id="PR00310">
    <property type="entry name" value="ANTIPRLFBTG1"/>
</dbReference>
<dbReference type="Gene3D" id="3.90.640.90">
    <property type="entry name" value="Anti-proliferative protein, N-terminal domain"/>
    <property type="match status" value="1"/>
</dbReference>
<dbReference type="SMART" id="SM00099">
    <property type="entry name" value="btg1"/>
    <property type="match status" value="1"/>
</dbReference>
<dbReference type="GO" id="GO:0005737">
    <property type="term" value="C:cytoplasm"/>
    <property type="evidence" value="ECO:0007669"/>
    <property type="project" value="TreeGrafter"/>
</dbReference>
<evidence type="ECO:0000256" key="2">
    <source>
        <dbReference type="SAM" id="MobiDB-lite"/>
    </source>
</evidence>
<dbReference type="InterPro" id="IPR036054">
    <property type="entry name" value="BTG-like_sf"/>
</dbReference>
<evidence type="ECO:0000259" key="3">
    <source>
        <dbReference type="PROSITE" id="PS00960"/>
    </source>
</evidence>
<name>A0A2P2I0W9_9CRUS</name>
<dbReference type="GO" id="GO:0005634">
    <property type="term" value="C:nucleus"/>
    <property type="evidence" value="ECO:0007669"/>
    <property type="project" value="TreeGrafter"/>
</dbReference>
<dbReference type="EMBL" id="IACT01002039">
    <property type="protein sequence ID" value="LAC21346.1"/>
    <property type="molecule type" value="mRNA"/>
</dbReference>
<dbReference type="GO" id="GO:0008285">
    <property type="term" value="P:negative regulation of cell population proliferation"/>
    <property type="evidence" value="ECO:0007669"/>
    <property type="project" value="TreeGrafter"/>
</dbReference>
<evidence type="ECO:0000313" key="4">
    <source>
        <dbReference type="EMBL" id="LAB67520.1"/>
    </source>
</evidence>
<sequence>MKIEIENATKFLVELMKNGSASQCSKLSEEQLHRFRLVVVECLTNYYADHWFPETPVKGSGYRCIRINGKVDPILVKAGHIMGLAATIIHSMFPSEFTMWVDPHEVSYRIGENGSICILYETENPSQRASPTTPPNKRIRSSPEPPATPMKVLSALYQQQVTPPPPSALSYHFSPSNNRRASPLQQQYQLLQQQQQQHNMALLREATTNSNCKDIMRPNHVLPLERLFVSS</sequence>
<feature type="region of interest" description="Disordered" evidence="2">
    <location>
        <begin position="122"/>
        <end position="149"/>
    </location>
</feature>
<accession>A0A2P2I0W9</accession>
<dbReference type="PANTHER" id="PTHR22978">
    <property type="entry name" value="B-CELL TRANSLOCATION GENE"/>
    <property type="match status" value="1"/>
</dbReference>
<dbReference type="Pfam" id="PF07742">
    <property type="entry name" value="BTG"/>
    <property type="match status" value="1"/>
</dbReference>
<dbReference type="InterPro" id="IPR002087">
    <property type="entry name" value="Anti_prolifrtn"/>
</dbReference>
<reference evidence="5" key="1">
    <citation type="submission" date="2017-11" db="EMBL/GenBank/DDBJ databases">
        <title>The sensing device of the deep-sea amphipod.</title>
        <authorList>
            <person name="Kobayashi H."/>
            <person name="Nagahama T."/>
            <person name="Arai W."/>
            <person name="Sasagawa Y."/>
            <person name="Umeda M."/>
            <person name="Hayashi T."/>
            <person name="Nikaido I."/>
            <person name="Watanabe H."/>
            <person name="Oguri K."/>
            <person name="Kitazato H."/>
            <person name="Fujioka K."/>
            <person name="Kido Y."/>
            <person name="Takami H."/>
        </authorList>
    </citation>
    <scope>NUCLEOTIDE SEQUENCE</scope>
    <source>
        <tissue evidence="5">Whole body</tissue>
    </source>
</reference>
<dbReference type="EMBL" id="IACF01001842">
    <property type="protein sequence ID" value="LAB67520.1"/>
    <property type="molecule type" value="mRNA"/>
</dbReference>
<dbReference type="PROSITE" id="PS00960">
    <property type="entry name" value="BTG_1"/>
    <property type="match status" value="1"/>
</dbReference>
<comment type="similarity">
    <text evidence="1">Belongs to the BTG family.</text>
</comment>
<feature type="domain" description="Anti-proliferative protein" evidence="3">
    <location>
        <begin position="47"/>
        <end position="67"/>
    </location>
</feature>
<dbReference type="SUPFAM" id="SSF160696">
    <property type="entry name" value="BTG domain-like"/>
    <property type="match status" value="1"/>
</dbReference>
<reference evidence="4" key="2">
    <citation type="journal article" date="2018" name="Biosci. Biotechnol. Biochem.">
        <title>Polysaccharide hydrolase of the hadal zone amphipods Hirondellea gigas.</title>
        <authorList>
            <person name="Kobayashi H."/>
            <person name="Nagahama T."/>
            <person name="Arai W."/>
            <person name="Sasagawa Y."/>
            <person name="Umeda M."/>
            <person name="Hayashi T."/>
            <person name="Nikaido I."/>
            <person name="Watanabe H."/>
            <person name="Oguri K."/>
            <person name="Kitazato H."/>
            <person name="Fujioka K."/>
            <person name="Kido Y."/>
            <person name="Takami H."/>
        </authorList>
    </citation>
    <scope>NUCLEOTIDE SEQUENCE</scope>
    <source>
        <tissue evidence="4">Whole body</tissue>
    </source>
</reference>
<feature type="region of interest" description="Disordered" evidence="2">
    <location>
        <begin position="161"/>
        <end position="183"/>
    </location>
</feature>
<proteinExistence type="evidence at transcript level"/>
<organism evidence="4">
    <name type="scientific">Hirondellea gigas</name>
    <dbReference type="NCBI Taxonomy" id="1518452"/>
    <lineage>
        <taxon>Eukaryota</taxon>
        <taxon>Metazoa</taxon>
        <taxon>Ecdysozoa</taxon>
        <taxon>Arthropoda</taxon>
        <taxon>Crustacea</taxon>
        <taxon>Multicrustacea</taxon>
        <taxon>Malacostraca</taxon>
        <taxon>Eumalacostraca</taxon>
        <taxon>Peracarida</taxon>
        <taxon>Amphipoda</taxon>
        <taxon>Amphilochidea</taxon>
        <taxon>Lysianassida</taxon>
        <taxon>Lysianassidira</taxon>
        <taxon>Lysianassoidea</taxon>
        <taxon>Lysianassidae</taxon>
        <taxon>Hirondellea</taxon>
    </lineage>
</organism>
<dbReference type="AlphaFoldDB" id="A0A2P2I0W9"/>